<keyword evidence="3" id="KW-1185">Reference proteome</keyword>
<proteinExistence type="predicted"/>
<evidence type="ECO:0000313" key="2">
    <source>
        <dbReference type="EMBL" id="CAL1366178.1"/>
    </source>
</evidence>
<dbReference type="AlphaFoldDB" id="A0AAV2D345"/>
<dbReference type="EMBL" id="OZ034815">
    <property type="protein sequence ID" value="CAL1366178.1"/>
    <property type="molecule type" value="Genomic_DNA"/>
</dbReference>
<name>A0AAV2D345_9ROSI</name>
<accession>A0AAV2D345</accession>
<evidence type="ECO:0000256" key="1">
    <source>
        <dbReference type="SAM" id="MobiDB-lite"/>
    </source>
</evidence>
<sequence>MFQEELCYQFVKSEGWAPKQVAAKLKQTGTVAEYRVEFLKLGNQYKGVPEETLVGLCMAGLKPQITTTVKIFEHDFLRTAFRLARHKEEELATWRNVIGLFAKASGGGCQGGSGGGCQGGSGGGCQGGSSGGASAGGSSGTGATITVAPFMERPGPGPRAPPKRFVRLSPAEIE</sequence>
<gene>
    <name evidence="2" type="ORF">LTRI10_LOCUS10518</name>
</gene>
<protein>
    <recommendedName>
        <fullName evidence="4">Retrotransposon gag domain-containing protein</fullName>
    </recommendedName>
</protein>
<organism evidence="2 3">
    <name type="scientific">Linum trigynum</name>
    <dbReference type="NCBI Taxonomy" id="586398"/>
    <lineage>
        <taxon>Eukaryota</taxon>
        <taxon>Viridiplantae</taxon>
        <taxon>Streptophyta</taxon>
        <taxon>Embryophyta</taxon>
        <taxon>Tracheophyta</taxon>
        <taxon>Spermatophyta</taxon>
        <taxon>Magnoliopsida</taxon>
        <taxon>eudicotyledons</taxon>
        <taxon>Gunneridae</taxon>
        <taxon>Pentapetalae</taxon>
        <taxon>rosids</taxon>
        <taxon>fabids</taxon>
        <taxon>Malpighiales</taxon>
        <taxon>Linaceae</taxon>
        <taxon>Linum</taxon>
    </lineage>
</organism>
<feature type="compositionally biased region" description="Gly residues" evidence="1">
    <location>
        <begin position="112"/>
        <end position="140"/>
    </location>
</feature>
<reference evidence="2 3" key="1">
    <citation type="submission" date="2024-04" db="EMBL/GenBank/DDBJ databases">
        <authorList>
            <person name="Fracassetti M."/>
        </authorList>
    </citation>
    <scope>NUCLEOTIDE SEQUENCE [LARGE SCALE GENOMIC DNA]</scope>
</reference>
<evidence type="ECO:0000313" key="3">
    <source>
        <dbReference type="Proteomes" id="UP001497516"/>
    </source>
</evidence>
<dbReference type="Proteomes" id="UP001497516">
    <property type="component" value="Chromosome 2"/>
</dbReference>
<feature type="region of interest" description="Disordered" evidence="1">
    <location>
        <begin position="112"/>
        <end position="174"/>
    </location>
</feature>
<evidence type="ECO:0008006" key="4">
    <source>
        <dbReference type="Google" id="ProtNLM"/>
    </source>
</evidence>